<feature type="region of interest" description="Disordered" evidence="1">
    <location>
        <begin position="54"/>
        <end position="73"/>
    </location>
</feature>
<feature type="compositionally biased region" description="Polar residues" evidence="1">
    <location>
        <begin position="510"/>
        <end position="523"/>
    </location>
</feature>
<accession>A0A8E0RS45</accession>
<reference evidence="2" key="1">
    <citation type="submission" date="2019-05" db="EMBL/GenBank/DDBJ databases">
        <title>Annotation for the trematode Fasciolopsis buski.</title>
        <authorList>
            <person name="Choi Y.-J."/>
        </authorList>
    </citation>
    <scope>NUCLEOTIDE SEQUENCE</scope>
    <source>
        <strain evidence="2">HT</strain>
        <tissue evidence="2">Whole worm</tissue>
    </source>
</reference>
<keyword evidence="3" id="KW-1185">Reference proteome</keyword>
<dbReference type="Proteomes" id="UP000728185">
    <property type="component" value="Unassembled WGS sequence"/>
</dbReference>
<organism evidence="2 3">
    <name type="scientific">Fasciolopsis buskii</name>
    <dbReference type="NCBI Taxonomy" id="27845"/>
    <lineage>
        <taxon>Eukaryota</taxon>
        <taxon>Metazoa</taxon>
        <taxon>Spiralia</taxon>
        <taxon>Lophotrochozoa</taxon>
        <taxon>Platyhelminthes</taxon>
        <taxon>Trematoda</taxon>
        <taxon>Digenea</taxon>
        <taxon>Plagiorchiida</taxon>
        <taxon>Echinostomata</taxon>
        <taxon>Echinostomatoidea</taxon>
        <taxon>Fasciolidae</taxon>
        <taxon>Fasciolopsis</taxon>
    </lineage>
</organism>
<comment type="caution">
    <text evidence="2">The sequence shown here is derived from an EMBL/GenBank/DDBJ whole genome shotgun (WGS) entry which is preliminary data.</text>
</comment>
<dbReference type="OrthoDB" id="10487607at2759"/>
<gene>
    <name evidence="2" type="ORF">FBUS_00217</name>
</gene>
<dbReference type="AlphaFoldDB" id="A0A8E0RS45"/>
<name>A0A8E0RS45_9TREM</name>
<evidence type="ECO:0000313" key="2">
    <source>
        <dbReference type="EMBL" id="KAA0191935.1"/>
    </source>
</evidence>
<proteinExistence type="predicted"/>
<evidence type="ECO:0000313" key="3">
    <source>
        <dbReference type="Proteomes" id="UP000728185"/>
    </source>
</evidence>
<dbReference type="EMBL" id="LUCM01006023">
    <property type="protein sequence ID" value="KAA0191935.1"/>
    <property type="molecule type" value="Genomic_DNA"/>
</dbReference>
<protein>
    <submittedName>
        <fullName evidence="2">Uncharacterized protein</fullName>
    </submittedName>
</protein>
<feature type="region of interest" description="Disordered" evidence="1">
    <location>
        <begin position="506"/>
        <end position="525"/>
    </location>
</feature>
<sequence>MKMCADIDSSEEASIQDVIVEDPDPADQLRTILPEISPSHVPLSSCLNWIADSSTDDSDSSMKRSNVHKGGKIGRKSTWLQRKMKLGCKEREKNEKPNDLSVHPTPMPIANVPDDRTWSVVEAFNLHTDHDCVLPTAICSESVCCSDVSKGHRGINVRKALLKFCNKISRKNGPDKSSSALISKDIQAVTGSQSASVFEELEFPAVEVLTGSLLPQTEHTSFHNDYQAYNRKNLDNRFYSPLLVYWVLRQPLLMKKSKSVNNNRNKDDNGYLYVYFTDEPSKPERDQRSRWIAVGDFELCKEDDSQSNACTGLVTTFVEENTNEQRAKSKPPIFPVCVPEYWWMNKTDNKIRSILRARLKEKNVPSFLNTQDEETEQTENENSLTKLTPNVLSQILSDPYVHLHYLFIDCRAHPRTQACMKRTVPGAISLTEFLNCEHRVSKRALRKYLRKRYMQLVQSIDRSQLTEPQLYVVLVMDFKNTTHPVKNQIMLEEIADIIKSKPTAMEKSNAKQGTYPHQSSSSEVNERNVPQGHFKCFRIDYDEIRKQTPWILTSAKYNAHRSWITPPLKLANGQLWLWQDIQYSNVGKYERNISQQADFGPLKILIRRYNLDCIFVMTADTKAELDRWSKADLKLTVIFISHLCVTDANRFILAVMRILDFLTKPGDAMLSDHDIQWLVEEQKQRPSKMLLTDQTVNNGMTFCLGFLMLFLPCSFTSAYSHFLSLRPHPNLNFINVDILNLLNKVLLKSVKLASFFKWKLFGKRKRTSKNRSFKRNGSNASIIAVLPTE</sequence>
<evidence type="ECO:0000256" key="1">
    <source>
        <dbReference type="SAM" id="MobiDB-lite"/>
    </source>
</evidence>